<feature type="transmembrane region" description="Helical" evidence="2">
    <location>
        <begin position="120"/>
        <end position="145"/>
    </location>
</feature>
<reference evidence="3" key="1">
    <citation type="submission" date="2020-02" db="EMBL/GenBank/DDBJ databases">
        <authorList>
            <person name="Scholz U."/>
            <person name="Mascher M."/>
            <person name="Fiebig A."/>
        </authorList>
    </citation>
    <scope>NUCLEOTIDE SEQUENCE</scope>
</reference>
<accession>A0A7I8KRM3</accession>
<sequence>MFPHIQPLCDSGLVAPDNQEQTDHGPGIYAIPVLPFVEQMTGFSPGSLIPLTYNVPTGPDPAGGANRDTDQVVQQQQQHAPHGQVVVRRFQFAVQIDLMLIFKLAAVVFLFNQEGSRQRLVLLILFASIIYLYQTGAFAPLLRWLRQAGTPPVPQAPLRQENPLPAAQDRANDLLPEGNPPGVGDRDRGAGNGGEMENEDEAEGGRGNGVDWRGIVNEIRMLVTSFLTSLFPGFHLHND</sequence>
<dbReference type="PANTHER" id="PTHR36787">
    <property type="entry name" value="TRANSMEMBRANE PROTEIN"/>
    <property type="match status" value="1"/>
</dbReference>
<keyword evidence="2" id="KW-1133">Transmembrane helix</keyword>
<dbReference type="EMBL" id="LR746270">
    <property type="protein sequence ID" value="CAA7399956.1"/>
    <property type="molecule type" value="Genomic_DNA"/>
</dbReference>
<evidence type="ECO:0000313" key="4">
    <source>
        <dbReference type="Proteomes" id="UP000663760"/>
    </source>
</evidence>
<feature type="region of interest" description="Disordered" evidence="1">
    <location>
        <begin position="169"/>
        <end position="209"/>
    </location>
</feature>
<keyword evidence="4" id="KW-1185">Reference proteome</keyword>
<evidence type="ECO:0000256" key="1">
    <source>
        <dbReference type="SAM" id="MobiDB-lite"/>
    </source>
</evidence>
<organism evidence="3 4">
    <name type="scientific">Spirodela intermedia</name>
    <name type="common">Intermediate duckweed</name>
    <dbReference type="NCBI Taxonomy" id="51605"/>
    <lineage>
        <taxon>Eukaryota</taxon>
        <taxon>Viridiplantae</taxon>
        <taxon>Streptophyta</taxon>
        <taxon>Embryophyta</taxon>
        <taxon>Tracheophyta</taxon>
        <taxon>Spermatophyta</taxon>
        <taxon>Magnoliopsida</taxon>
        <taxon>Liliopsida</taxon>
        <taxon>Araceae</taxon>
        <taxon>Lemnoideae</taxon>
        <taxon>Spirodela</taxon>
    </lineage>
</organism>
<evidence type="ECO:0000313" key="3">
    <source>
        <dbReference type="EMBL" id="CAA7399956.1"/>
    </source>
</evidence>
<name>A0A7I8KRM3_SPIIN</name>
<feature type="transmembrane region" description="Helical" evidence="2">
    <location>
        <begin position="92"/>
        <end position="111"/>
    </location>
</feature>
<dbReference type="AlphaFoldDB" id="A0A7I8KRM3"/>
<keyword evidence="2" id="KW-0812">Transmembrane</keyword>
<gene>
    <name evidence="3" type="ORF">SI8410_07010626</name>
</gene>
<keyword evidence="2" id="KW-0472">Membrane</keyword>
<dbReference type="OrthoDB" id="21589at2759"/>
<evidence type="ECO:0000256" key="2">
    <source>
        <dbReference type="SAM" id="Phobius"/>
    </source>
</evidence>
<proteinExistence type="predicted"/>
<dbReference type="Proteomes" id="UP000663760">
    <property type="component" value="Chromosome 7"/>
</dbReference>
<protein>
    <submittedName>
        <fullName evidence="3">Uncharacterized protein</fullName>
    </submittedName>
</protein>